<gene>
    <name evidence="1" type="ORF">F4694_003657</name>
</gene>
<dbReference type="EMBL" id="JACCBX010000007">
    <property type="protein sequence ID" value="NYE06877.1"/>
    <property type="molecule type" value="Genomic_DNA"/>
</dbReference>
<reference evidence="2" key="1">
    <citation type="submission" date="2020-07" db="EMBL/GenBank/DDBJ databases">
        <authorList>
            <person name="Partida-Martinez L."/>
            <person name="Huntemann M."/>
            <person name="Clum A."/>
            <person name="Wang J."/>
            <person name="Palaniappan K."/>
            <person name="Ritter S."/>
            <person name="Chen I.-M."/>
            <person name="Stamatis D."/>
            <person name="Reddy T."/>
            <person name="O'Malley R."/>
            <person name="Daum C."/>
            <person name="Shapiro N."/>
            <person name="Ivanova N."/>
            <person name="Kyrpides N."/>
            <person name="Woyke T."/>
        </authorList>
    </citation>
    <scope>NUCLEOTIDE SEQUENCE [LARGE SCALE GENOMIC DNA]</scope>
    <source>
        <strain evidence="2">AT2.8</strain>
    </source>
</reference>
<reference evidence="2" key="2">
    <citation type="submission" date="2020-08" db="EMBL/GenBank/DDBJ databases">
        <title>The Agave Microbiome: Exploring the role of microbial communities in plant adaptations to desert environments.</title>
        <authorList>
            <person name="Partida-Martinez L.P."/>
        </authorList>
    </citation>
    <scope>NUCLEOTIDE SEQUENCE [LARGE SCALE GENOMIC DNA]</scope>
    <source>
        <strain evidence="2">AT2.8</strain>
    </source>
</reference>
<evidence type="ECO:0000313" key="2">
    <source>
        <dbReference type="Proteomes" id="UP000548423"/>
    </source>
</evidence>
<protein>
    <submittedName>
        <fullName evidence="1">Uncharacterized protein</fullName>
    </submittedName>
</protein>
<dbReference type="Proteomes" id="UP000548423">
    <property type="component" value="Unassembled WGS sequence"/>
</dbReference>
<name>A0A852TGZ6_9BACI</name>
<evidence type="ECO:0000313" key="1">
    <source>
        <dbReference type="EMBL" id="NYE06877.1"/>
    </source>
</evidence>
<comment type="caution">
    <text evidence="1">The sequence shown here is derived from an EMBL/GenBank/DDBJ whole genome shotgun (WGS) entry which is preliminary data.</text>
</comment>
<accession>A0A852TGZ6</accession>
<dbReference type="AlphaFoldDB" id="A0A852TGZ6"/>
<proteinExistence type="predicted"/>
<organism evidence="1 2">
    <name type="scientific">Neobacillus niacini</name>
    <dbReference type="NCBI Taxonomy" id="86668"/>
    <lineage>
        <taxon>Bacteria</taxon>
        <taxon>Bacillati</taxon>
        <taxon>Bacillota</taxon>
        <taxon>Bacilli</taxon>
        <taxon>Bacillales</taxon>
        <taxon>Bacillaceae</taxon>
        <taxon>Neobacillus</taxon>
    </lineage>
</organism>
<sequence length="49" mass="5738">MKAMSLNGVKGRRELKHEVTSLDCYLLRHKLKHFMKSDPHAKNNGKYLI</sequence>